<evidence type="ECO:0000313" key="1">
    <source>
        <dbReference type="EMBL" id="MPN00527.1"/>
    </source>
</evidence>
<proteinExistence type="predicted"/>
<accession>A0A645EFH4</accession>
<organism evidence="1">
    <name type="scientific">bioreactor metagenome</name>
    <dbReference type="NCBI Taxonomy" id="1076179"/>
    <lineage>
        <taxon>unclassified sequences</taxon>
        <taxon>metagenomes</taxon>
        <taxon>ecological metagenomes</taxon>
    </lineage>
</organism>
<gene>
    <name evidence="1" type="ORF">SDC9_147722</name>
</gene>
<dbReference type="AlphaFoldDB" id="A0A645EFH4"/>
<dbReference type="EMBL" id="VSSQ01046566">
    <property type="protein sequence ID" value="MPN00527.1"/>
    <property type="molecule type" value="Genomic_DNA"/>
</dbReference>
<sequence>MVGGTEKEYDLTMDEVNAFLNWYDAKASGGTVKQYYIFNHNITGPFTSRRDYIVFDKIIDFEIMQYN</sequence>
<name>A0A645EFH4_9ZZZZ</name>
<protein>
    <submittedName>
        <fullName evidence="1">Uncharacterized protein</fullName>
    </submittedName>
</protein>
<comment type="caution">
    <text evidence="1">The sequence shown here is derived from an EMBL/GenBank/DDBJ whole genome shotgun (WGS) entry which is preliminary data.</text>
</comment>
<reference evidence="1" key="1">
    <citation type="submission" date="2019-08" db="EMBL/GenBank/DDBJ databases">
        <authorList>
            <person name="Kucharzyk K."/>
            <person name="Murdoch R.W."/>
            <person name="Higgins S."/>
            <person name="Loffler F."/>
        </authorList>
    </citation>
    <scope>NUCLEOTIDE SEQUENCE</scope>
</reference>